<dbReference type="InParanoid" id="A0A0C3ASA5"/>
<accession>A0A0C3ASA5</accession>
<evidence type="ECO:0000256" key="1">
    <source>
        <dbReference type="SAM" id="MobiDB-lite"/>
    </source>
</evidence>
<dbReference type="STRING" id="1036808.A0A0C3ASA5"/>
<keyword evidence="4" id="KW-1185">Reference proteome</keyword>
<evidence type="ECO:0000259" key="2">
    <source>
        <dbReference type="Pfam" id="PF18803"/>
    </source>
</evidence>
<feature type="compositionally biased region" description="Acidic residues" evidence="1">
    <location>
        <begin position="21"/>
        <end position="33"/>
    </location>
</feature>
<feature type="region of interest" description="Disordered" evidence="1">
    <location>
        <begin position="1"/>
        <end position="33"/>
    </location>
</feature>
<dbReference type="EMBL" id="KN822011">
    <property type="protein sequence ID" value="KIM67822.1"/>
    <property type="molecule type" value="Genomic_DNA"/>
</dbReference>
<proteinExistence type="predicted"/>
<reference evidence="3 4" key="1">
    <citation type="submission" date="2014-04" db="EMBL/GenBank/DDBJ databases">
        <authorList>
            <consortium name="DOE Joint Genome Institute"/>
            <person name="Kuo A."/>
            <person name="Kohler A."/>
            <person name="Nagy L.G."/>
            <person name="Floudas D."/>
            <person name="Copeland A."/>
            <person name="Barry K.W."/>
            <person name="Cichocki N."/>
            <person name="Veneault-Fourrey C."/>
            <person name="LaButti K."/>
            <person name="Lindquist E.A."/>
            <person name="Lipzen A."/>
            <person name="Lundell T."/>
            <person name="Morin E."/>
            <person name="Murat C."/>
            <person name="Sun H."/>
            <person name="Tunlid A."/>
            <person name="Henrissat B."/>
            <person name="Grigoriev I.V."/>
            <person name="Hibbett D.S."/>
            <person name="Martin F."/>
            <person name="Nordberg H.P."/>
            <person name="Cantor M.N."/>
            <person name="Hua S.X."/>
        </authorList>
    </citation>
    <scope>NUCLEOTIDE SEQUENCE [LARGE SCALE GENOMIC DNA]</scope>
    <source>
        <strain evidence="3 4">Foug A</strain>
    </source>
</reference>
<dbReference type="Pfam" id="PF18803">
    <property type="entry name" value="CxC2"/>
    <property type="match status" value="1"/>
</dbReference>
<organism evidence="3 4">
    <name type="scientific">Scleroderma citrinum Foug A</name>
    <dbReference type="NCBI Taxonomy" id="1036808"/>
    <lineage>
        <taxon>Eukaryota</taxon>
        <taxon>Fungi</taxon>
        <taxon>Dikarya</taxon>
        <taxon>Basidiomycota</taxon>
        <taxon>Agaricomycotina</taxon>
        <taxon>Agaricomycetes</taxon>
        <taxon>Agaricomycetidae</taxon>
        <taxon>Boletales</taxon>
        <taxon>Sclerodermatineae</taxon>
        <taxon>Sclerodermataceae</taxon>
        <taxon>Scleroderma</taxon>
    </lineage>
</organism>
<name>A0A0C3ASA5_9AGAM</name>
<dbReference type="OrthoDB" id="3149508at2759"/>
<protein>
    <recommendedName>
        <fullName evidence="2">CxC2-like cysteine cluster KDZ transposase-associated domain-containing protein</fullName>
    </recommendedName>
</protein>
<evidence type="ECO:0000313" key="4">
    <source>
        <dbReference type="Proteomes" id="UP000053989"/>
    </source>
</evidence>
<dbReference type="InterPro" id="IPR041457">
    <property type="entry name" value="CxC2_KDZ-assoc"/>
</dbReference>
<dbReference type="HOGENOM" id="CLU_003703_11_0_1"/>
<sequence length="246" mass="27850">MYSGHGGKPCPRGGYSQGNIEDNDEEAWEDVEEDGRPPHLILLQDRSCLTLVHTNGVHFCDIRYCSCDGSEESHLQLMMAGLFPATMKSPRTTFTFQVLDGFIQDNVKCRTTMMNYYSKVQRLTSNAFSYAMPNRYKELLRLSHAWRVLKLLKWQGFHGRSEEPGPGELILFCPACPQPSINISAAGEEDITHWKYSCIIAMDGNFKAEHILMKKAANEVQLMDGKGFMITSEPYKAYLTSSKNQC</sequence>
<evidence type="ECO:0000313" key="3">
    <source>
        <dbReference type="EMBL" id="KIM67822.1"/>
    </source>
</evidence>
<dbReference type="Proteomes" id="UP000053989">
    <property type="component" value="Unassembled WGS sequence"/>
</dbReference>
<dbReference type="AlphaFoldDB" id="A0A0C3ASA5"/>
<feature type="domain" description="CxC2-like cysteine cluster KDZ transposase-associated" evidence="2">
    <location>
        <begin position="47"/>
        <end position="127"/>
    </location>
</feature>
<gene>
    <name evidence="3" type="ORF">SCLCIDRAFT_107257</name>
</gene>
<reference evidence="4" key="2">
    <citation type="submission" date="2015-01" db="EMBL/GenBank/DDBJ databases">
        <title>Evolutionary Origins and Diversification of the Mycorrhizal Mutualists.</title>
        <authorList>
            <consortium name="DOE Joint Genome Institute"/>
            <consortium name="Mycorrhizal Genomics Consortium"/>
            <person name="Kohler A."/>
            <person name="Kuo A."/>
            <person name="Nagy L.G."/>
            <person name="Floudas D."/>
            <person name="Copeland A."/>
            <person name="Barry K.W."/>
            <person name="Cichocki N."/>
            <person name="Veneault-Fourrey C."/>
            <person name="LaButti K."/>
            <person name="Lindquist E.A."/>
            <person name="Lipzen A."/>
            <person name="Lundell T."/>
            <person name="Morin E."/>
            <person name="Murat C."/>
            <person name="Riley R."/>
            <person name="Ohm R."/>
            <person name="Sun H."/>
            <person name="Tunlid A."/>
            <person name="Henrissat B."/>
            <person name="Grigoriev I.V."/>
            <person name="Hibbett D.S."/>
            <person name="Martin F."/>
        </authorList>
    </citation>
    <scope>NUCLEOTIDE SEQUENCE [LARGE SCALE GENOMIC DNA]</scope>
    <source>
        <strain evidence="4">Foug A</strain>
    </source>
</reference>